<feature type="transmembrane region" description="Helical" evidence="1">
    <location>
        <begin position="7"/>
        <end position="26"/>
    </location>
</feature>
<name>A0ABP8S9X9_9ACTN</name>
<dbReference type="Proteomes" id="UP001500307">
    <property type="component" value="Unassembled WGS sequence"/>
</dbReference>
<keyword evidence="3" id="KW-1185">Reference proteome</keyword>
<evidence type="ECO:0008006" key="4">
    <source>
        <dbReference type="Google" id="ProtNLM"/>
    </source>
</evidence>
<dbReference type="EMBL" id="BAABGU010000005">
    <property type="protein sequence ID" value="GAA4565233.1"/>
    <property type="molecule type" value="Genomic_DNA"/>
</dbReference>
<evidence type="ECO:0000256" key="1">
    <source>
        <dbReference type="SAM" id="Phobius"/>
    </source>
</evidence>
<keyword evidence="1" id="KW-0812">Transmembrane</keyword>
<sequence>MRPSLLAGFWSFVVGGLVLVAVIVALDPITRQKDCPNYGASGNASAFADPVWDLYLPLMAFAWITFVAVEQTLPVTRRHRSWAAWAARAAAALVLAVVGSCCLVVPLGIACR</sequence>
<organism evidence="2 3">
    <name type="scientific">Micromonospora coerulea</name>
    <dbReference type="NCBI Taxonomy" id="47856"/>
    <lineage>
        <taxon>Bacteria</taxon>
        <taxon>Bacillati</taxon>
        <taxon>Actinomycetota</taxon>
        <taxon>Actinomycetes</taxon>
        <taxon>Micromonosporales</taxon>
        <taxon>Micromonosporaceae</taxon>
        <taxon>Micromonospora</taxon>
    </lineage>
</organism>
<feature type="transmembrane region" description="Helical" evidence="1">
    <location>
        <begin position="54"/>
        <end position="73"/>
    </location>
</feature>
<feature type="transmembrane region" description="Helical" evidence="1">
    <location>
        <begin position="85"/>
        <end position="109"/>
    </location>
</feature>
<keyword evidence="1" id="KW-0472">Membrane</keyword>
<evidence type="ECO:0000313" key="3">
    <source>
        <dbReference type="Proteomes" id="UP001500307"/>
    </source>
</evidence>
<proteinExistence type="predicted"/>
<comment type="caution">
    <text evidence="2">The sequence shown here is derived from an EMBL/GenBank/DDBJ whole genome shotgun (WGS) entry which is preliminary data.</text>
</comment>
<accession>A0ABP8S9X9</accession>
<reference evidence="3" key="1">
    <citation type="journal article" date="2019" name="Int. J. Syst. Evol. Microbiol.">
        <title>The Global Catalogue of Microorganisms (GCM) 10K type strain sequencing project: providing services to taxonomists for standard genome sequencing and annotation.</title>
        <authorList>
            <consortium name="The Broad Institute Genomics Platform"/>
            <consortium name="The Broad Institute Genome Sequencing Center for Infectious Disease"/>
            <person name="Wu L."/>
            <person name="Ma J."/>
        </authorList>
    </citation>
    <scope>NUCLEOTIDE SEQUENCE [LARGE SCALE GENOMIC DNA]</scope>
    <source>
        <strain evidence="3">JCM 3175</strain>
    </source>
</reference>
<keyword evidence="1" id="KW-1133">Transmembrane helix</keyword>
<gene>
    <name evidence="2" type="ORF">GCM10023176_12830</name>
</gene>
<evidence type="ECO:0000313" key="2">
    <source>
        <dbReference type="EMBL" id="GAA4565233.1"/>
    </source>
</evidence>
<protein>
    <recommendedName>
        <fullName evidence="4">DUF1648 domain-containing protein</fullName>
    </recommendedName>
</protein>
<dbReference type="RefSeq" id="WP_346117052.1">
    <property type="nucleotide sequence ID" value="NZ_BAABGU010000005.1"/>
</dbReference>